<dbReference type="InterPro" id="IPR037923">
    <property type="entry name" value="HTH-like"/>
</dbReference>
<dbReference type="OrthoDB" id="9813413at2"/>
<feature type="domain" description="HTH araC/xylS-type" evidence="4">
    <location>
        <begin position="175"/>
        <end position="274"/>
    </location>
</feature>
<dbReference type="SMART" id="SM00342">
    <property type="entry name" value="HTH_ARAC"/>
    <property type="match status" value="1"/>
</dbReference>
<keyword evidence="1" id="KW-0805">Transcription regulation</keyword>
<comment type="caution">
    <text evidence="5">The sequence shown here is derived from an EMBL/GenBank/DDBJ whole genome shotgun (WGS) entry which is preliminary data.</text>
</comment>
<accession>A0A3D9IA78</accession>
<dbReference type="Pfam" id="PF02311">
    <property type="entry name" value="AraC_binding"/>
    <property type="match status" value="1"/>
</dbReference>
<dbReference type="PANTHER" id="PTHR43280">
    <property type="entry name" value="ARAC-FAMILY TRANSCRIPTIONAL REGULATOR"/>
    <property type="match status" value="1"/>
</dbReference>
<dbReference type="InterPro" id="IPR009057">
    <property type="entry name" value="Homeodomain-like_sf"/>
</dbReference>
<dbReference type="Gene3D" id="2.60.120.280">
    <property type="entry name" value="Regulatory protein AraC"/>
    <property type="match status" value="1"/>
</dbReference>
<evidence type="ECO:0000259" key="4">
    <source>
        <dbReference type="PROSITE" id="PS01124"/>
    </source>
</evidence>
<evidence type="ECO:0000256" key="3">
    <source>
        <dbReference type="ARBA" id="ARBA00023163"/>
    </source>
</evidence>
<dbReference type="RefSeq" id="WP_115993605.1">
    <property type="nucleotide sequence ID" value="NZ_QRDY01000008.1"/>
</dbReference>
<evidence type="ECO:0000313" key="6">
    <source>
        <dbReference type="Proteomes" id="UP000256869"/>
    </source>
</evidence>
<dbReference type="GO" id="GO:0003700">
    <property type="term" value="F:DNA-binding transcription factor activity"/>
    <property type="evidence" value="ECO:0007669"/>
    <property type="project" value="InterPro"/>
</dbReference>
<dbReference type="PROSITE" id="PS00041">
    <property type="entry name" value="HTH_ARAC_FAMILY_1"/>
    <property type="match status" value="1"/>
</dbReference>
<dbReference type="PANTHER" id="PTHR43280:SF2">
    <property type="entry name" value="HTH-TYPE TRANSCRIPTIONAL REGULATOR EXSA"/>
    <property type="match status" value="1"/>
</dbReference>
<sequence>MKLHLTLPSMDSNPYLVFPESVGRYNEMPDHRTERQSDFPYFNFHYVASGQGFVEVEGQWQLVQPGDAFFYFPHQSQQYRSSEENPWDVYWMHFYGDRISEHLTELGFRRSVVWSTNRNEGLKQRMGNLIQEIDNHKLLRPSTLSMLTYGVIAEFMAQAVPHRSSRNQETLREITDLLPAMQDAASKPFSLDVWAAKAGISTYYFCKMFRKATQLSPMDFITLCRIRLAKQLLLDDPASSVEFVAQTCGYDSVSYFIKRFKDKEGVTPTVYRRLHA</sequence>
<organism evidence="5 6">
    <name type="scientific">Cohnella lupini</name>
    <dbReference type="NCBI Taxonomy" id="1294267"/>
    <lineage>
        <taxon>Bacteria</taxon>
        <taxon>Bacillati</taxon>
        <taxon>Bacillota</taxon>
        <taxon>Bacilli</taxon>
        <taxon>Bacillales</taxon>
        <taxon>Paenibacillaceae</taxon>
        <taxon>Cohnella</taxon>
    </lineage>
</organism>
<proteinExistence type="predicted"/>
<dbReference type="SUPFAM" id="SSF51215">
    <property type="entry name" value="Regulatory protein AraC"/>
    <property type="match status" value="1"/>
</dbReference>
<dbReference type="AlphaFoldDB" id="A0A3D9IA78"/>
<keyword evidence="3" id="KW-0804">Transcription</keyword>
<evidence type="ECO:0000256" key="2">
    <source>
        <dbReference type="ARBA" id="ARBA00023125"/>
    </source>
</evidence>
<dbReference type="PROSITE" id="PS01124">
    <property type="entry name" value="HTH_ARAC_FAMILY_2"/>
    <property type="match status" value="1"/>
</dbReference>
<dbReference type="Proteomes" id="UP000256869">
    <property type="component" value="Unassembled WGS sequence"/>
</dbReference>
<dbReference type="GO" id="GO:0043565">
    <property type="term" value="F:sequence-specific DNA binding"/>
    <property type="evidence" value="ECO:0007669"/>
    <property type="project" value="InterPro"/>
</dbReference>
<gene>
    <name evidence="5" type="ORF">DFP95_108154</name>
</gene>
<dbReference type="InterPro" id="IPR020449">
    <property type="entry name" value="Tscrpt_reg_AraC-type_HTH"/>
</dbReference>
<dbReference type="SUPFAM" id="SSF46689">
    <property type="entry name" value="Homeodomain-like"/>
    <property type="match status" value="2"/>
</dbReference>
<dbReference type="PRINTS" id="PR00032">
    <property type="entry name" value="HTHARAC"/>
</dbReference>
<dbReference type="Gene3D" id="1.10.10.60">
    <property type="entry name" value="Homeodomain-like"/>
    <property type="match status" value="2"/>
</dbReference>
<dbReference type="InterPro" id="IPR003313">
    <property type="entry name" value="AraC-bd"/>
</dbReference>
<dbReference type="EMBL" id="QRDY01000008">
    <property type="protein sequence ID" value="RED58627.1"/>
    <property type="molecule type" value="Genomic_DNA"/>
</dbReference>
<evidence type="ECO:0000313" key="5">
    <source>
        <dbReference type="EMBL" id="RED58627.1"/>
    </source>
</evidence>
<protein>
    <submittedName>
        <fullName evidence="5">AraC-like DNA-binding protein</fullName>
    </submittedName>
</protein>
<name>A0A3D9IA78_9BACL</name>
<dbReference type="InterPro" id="IPR018060">
    <property type="entry name" value="HTH_AraC"/>
</dbReference>
<dbReference type="Pfam" id="PF12833">
    <property type="entry name" value="HTH_18"/>
    <property type="match status" value="1"/>
</dbReference>
<keyword evidence="2 5" id="KW-0238">DNA-binding</keyword>
<evidence type="ECO:0000256" key="1">
    <source>
        <dbReference type="ARBA" id="ARBA00023015"/>
    </source>
</evidence>
<dbReference type="InterPro" id="IPR018062">
    <property type="entry name" value="HTH_AraC-typ_CS"/>
</dbReference>
<reference evidence="5 6" key="1">
    <citation type="submission" date="2018-07" db="EMBL/GenBank/DDBJ databases">
        <title>Genomic Encyclopedia of Type Strains, Phase III (KMG-III): the genomes of soil and plant-associated and newly described type strains.</title>
        <authorList>
            <person name="Whitman W."/>
        </authorList>
    </citation>
    <scope>NUCLEOTIDE SEQUENCE [LARGE SCALE GENOMIC DNA]</scope>
    <source>
        <strain evidence="5 6">CECT 8236</strain>
    </source>
</reference>
<keyword evidence="6" id="KW-1185">Reference proteome</keyword>